<evidence type="ECO:0000256" key="1">
    <source>
        <dbReference type="SAM" id="MobiDB-lite"/>
    </source>
</evidence>
<name>K0R714_THAOC</name>
<dbReference type="Proteomes" id="UP000266841">
    <property type="component" value="Unassembled WGS sequence"/>
</dbReference>
<dbReference type="EMBL" id="AGNL01046626">
    <property type="protein sequence ID" value="EJK47789.1"/>
    <property type="molecule type" value="Genomic_DNA"/>
</dbReference>
<gene>
    <name evidence="2" type="ORF">THAOC_33471</name>
</gene>
<feature type="non-terminal residue" evidence="2">
    <location>
        <position position="1"/>
    </location>
</feature>
<organism evidence="2 3">
    <name type="scientific">Thalassiosira oceanica</name>
    <name type="common">Marine diatom</name>
    <dbReference type="NCBI Taxonomy" id="159749"/>
    <lineage>
        <taxon>Eukaryota</taxon>
        <taxon>Sar</taxon>
        <taxon>Stramenopiles</taxon>
        <taxon>Ochrophyta</taxon>
        <taxon>Bacillariophyta</taxon>
        <taxon>Coscinodiscophyceae</taxon>
        <taxon>Thalassiosirophycidae</taxon>
        <taxon>Thalassiosirales</taxon>
        <taxon>Thalassiosiraceae</taxon>
        <taxon>Thalassiosira</taxon>
    </lineage>
</organism>
<keyword evidence="3" id="KW-1185">Reference proteome</keyword>
<proteinExistence type="predicted"/>
<evidence type="ECO:0000313" key="3">
    <source>
        <dbReference type="Proteomes" id="UP000266841"/>
    </source>
</evidence>
<reference evidence="2 3" key="1">
    <citation type="journal article" date="2012" name="Genome Biol.">
        <title>Genome and low-iron response of an oceanic diatom adapted to chronic iron limitation.</title>
        <authorList>
            <person name="Lommer M."/>
            <person name="Specht M."/>
            <person name="Roy A.S."/>
            <person name="Kraemer L."/>
            <person name="Andreson R."/>
            <person name="Gutowska M.A."/>
            <person name="Wolf J."/>
            <person name="Bergner S.V."/>
            <person name="Schilhabel M.B."/>
            <person name="Klostermeier U.C."/>
            <person name="Beiko R.G."/>
            <person name="Rosenstiel P."/>
            <person name="Hippler M."/>
            <person name="Laroche J."/>
        </authorList>
    </citation>
    <scope>NUCLEOTIDE SEQUENCE [LARGE SCALE GENOMIC DNA]</scope>
    <source>
        <strain evidence="2 3">CCMP1005</strain>
    </source>
</reference>
<accession>K0R714</accession>
<protein>
    <submittedName>
        <fullName evidence="2">Uncharacterized protein</fullName>
    </submittedName>
</protein>
<dbReference type="AlphaFoldDB" id="K0R714"/>
<sequence length="77" mass="8344">ALGATLRRRMALEDEEEAKDASWRAGEEPDEEHSGASGSGHNYAERILSHLPAVQLGSVPLVAERLQSYLEGSGIRD</sequence>
<evidence type="ECO:0000313" key="2">
    <source>
        <dbReference type="EMBL" id="EJK47789.1"/>
    </source>
</evidence>
<comment type="caution">
    <text evidence="2">The sequence shown here is derived from an EMBL/GenBank/DDBJ whole genome shotgun (WGS) entry which is preliminary data.</text>
</comment>
<feature type="region of interest" description="Disordered" evidence="1">
    <location>
        <begin position="1"/>
        <end position="43"/>
    </location>
</feature>